<keyword evidence="1" id="KW-1133">Transmembrane helix</keyword>
<proteinExistence type="predicted"/>
<evidence type="ECO:0000313" key="3">
    <source>
        <dbReference type="Proteomes" id="UP000559598"/>
    </source>
</evidence>
<organism evidence="2 3">
    <name type="scientific">Anoxybacteroides voinovskiense</name>
    <dbReference type="NCBI Taxonomy" id="230470"/>
    <lineage>
        <taxon>Bacteria</taxon>
        <taxon>Bacillati</taxon>
        <taxon>Bacillota</taxon>
        <taxon>Bacilli</taxon>
        <taxon>Bacillales</taxon>
        <taxon>Anoxybacillaceae</taxon>
        <taxon>Anoxybacteroides</taxon>
    </lineage>
</organism>
<feature type="transmembrane region" description="Helical" evidence="1">
    <location>
        <begin position="16"/>
        <end position="34"/>
    </location>
</feature>
<dbReference type="EMBL" id="JACIDE010000042">
    <property type="protein sequence ID" value="MBB4075625.1"/>
    <property type="molecule type" value="Genomic_DNA"/>
</dbReference>
<dbReference type="AlphaFoldDB" id="A0A840DVM7"/>
<dbReference type="Proteomes" id="UP000559598">
    <property type="component" value="Unassembled WGS sequence"/>
</dbReference>
<protein>
    <submittedName>
        <fullName evidence="2">Uncharacterized protein</fullName>
    </submittedName>
</protein>
<keyword evidence="1" id="KW-0472">Membrane</keyword>
<keyword evidence="1" id="KW-0812">Transmembrane</keyword>
<sequence>MGYFHIRTVENGLFDAYFSIFFMQCFIIKPPFLYDRLMMK</sequence>
<comment type="caution">
    <text evidence="2">The sequence shown here is derived from an EMBL/GenBank/DDBJ whole genome shotgun (WGS) entry which is preliminary data.</text>
</comment>
<keyword evidence="3" id="KW-1185">Reference proteome</keyword>
<accession>A0A840DVM7</accession>
<evidence type="ECO:0000313" key="2">
    <source>
        <dbReference type="EMBL" id="MBB4075625.1"/>
    </source>
</evidence>
<name>A0A840DVM7_9BACL</name>
<gene>
    <name evidence="2" type="ORF">GGR02_003479</name>
</gene>
<evidence type="ECO:0000256" key="1">
    <source>
        <dbReference type="SAM" id="Phobius"/>
    </source>
</evidence>
<reference evidence="2 3" key="1">
    <citation type="submission" date="2020-08" db="EMBL/GenBank/DDBJ databases">
        <title>Genomic Encyclopedia of Type Strains, Phase IV (KMG-IV): sequencing the most valuable type-strain genomes for metagenomic binning, comparative biology and taxonomic classification.</title>
        <authorList>
            <person name="Goeker M."/>
        </authorList>
    </citation>
    <scope>NUCLEOTIDE SEQUENCE [LARGE SCALE GENOMIC DNA]</scope>
    <source>
        <strain evidence="2 3">DSM 17075</strain>
    </source>
</reference>
<dbReference type="RefSeq" id="WP_260175207.1">
    <property type="nucleotide sequence ID" value="NZ_BMNP01000043.1"/>
</dbReference>